<dbReference type="SUPFAM" id="SSF51735">
    <property type="entry name" value="NAD(P)-binding Rossmann-fold domains"/>
    <property type="match status" value="1"/>
</dbReference>
<dbReference type="InterPro" id="IPR028359">
    <property type="entry name" value="UDP_ManNAc/GlcNAc_DH"/>
</dbReference>
<dbReference type="PANTHER" id="PTHR43491:SF1">
    <property type="entry name" value="UDP-N-ACETYL-D-MANNOSAMINE DEHYDROGENASE"/>
    <property type="match status" value="1"/>
</dbReference>
<dbReference type="Proteomes" id="UP000250245">
    <property type="component" value="Unassembled WGS sequence"/>
</dbReference>
<dbReference type="PANTHER" id="PTHR43491">
    <property type="entry name" value="UDP-N-ACETYL-D-MANNOSAMINE DEHYDROGENASE"/>
    <property type="match status" value="1"/>
</dbReference>
<gene>
    <name evidence="5" type="primary">ywqF</name>
    <name evidence="5" type="ORF">NCTC11820_01535</name>
</gene>
<dbReference type="Gene3D" id="3.40.50.720">
    <property type="entry name" value="NAD(P)-binding Rossmann-like Domain"/>
    <property type="match status" value="2"/>
</dbReference>
<comment type="similarity">
    <text evidence="3">Belongs to the UDP-glucose/GDP-mannose dehydrogenase family.</text>
</comment>
<evidence type="ECO:0000256" key="3">
    <source>
        <dbReference type="PIRNR" id="PIRNR000124"/>
    </source>
</evidence>
<dbReference type="EMBL" id="UASJ01000001">
    <property type="protein sequence ID" value="SQB65468.1"/>
    <property type="molecule type" value="Genomic_DNA"/>
</dbReference>
<proteinExistence type="inferred from homology"/>
<dbReference type="SUPFAM" id="SSF52413">
    <property type="entry name" value="UDP-glucose/GDP-mannose dehydrogenase C-terminal domain"/>
    <property type="match status" value="1"/>
</dbReference>
<evidence type="ECO:0000259" key="4">
    <source>
        <dbReference type="SMART" id="SM00984"/>
    </source>
</evidence>
<evidence type="ECO:0000256" key="1">
    <source>
        <dbReference type="ARBA" id="ARBA00023002"/>
    </source>
</evidence>
<dbReference type="Pfam" id="PF03721">
    <property type="entry name" value="UDPG_MGDP_dh_N"/>
    <property type="match status" value="1"/>
</dbReference>
<dbReference type="RefSeq" id="WP_013189108.1">
    <property type="nucleotide sequence ID" value="NZ_CP068112.1"/>
</dbReference>
<keyword evidence="2" id="KW-0520">NAD</keyword>
<dbReference type="EC" id="1.1.1.22" evidence="5"/>
<reference evidence="5 6" key="1">
    <citation type="submission" date="2018-06" db="EMBL/GenBank/DDBJ databases">
        <authorList>
            <consortium name="Pathogen Informatics"/>
            <person name="Doyle S."/>
        </authorList>
    </citation>
    <scope>NUCLEOTIDE SEQUENCE [LARGE SCALE GENOMIC DNA]</scope>
    <source>
        <strain evidence="5 6">NCTC11820</strain>
    </source>
</reference>
<dbReference type="GO" id="GO:0016628">
    <property type="term" value="F:oxidoreductase activity, acting on the CH-CH group of donors, NAD or NADP as acceptor"/>
    <property type="evidence" value="ECO:0007669"/>
    <property type="project" value="InterPro"/>
</dbReference>
<dbReference type="InterPro" id="IPR036220">
    <property type="entry name" value="UDP-Glc/GDP-Man_DH_C_sf"/>
</dbReference>
<keyword evidence="1 5" id="KW-0560">Oxidoreductase</keyword>
<dbReference type="InterPro" id="IPR036291">
    <property type="entry name" value="NAD(P)-bd_dom_sf"/>
</dbReference>
<dbReference type="GO" id="GO:0003979">
    <property type="term" value="F:UDP-glucose 6-dehydrogenase activity"/>
    <property type="evidence" value="ECO:0007669"/>
    <property type="project" value="UniProtKB-EC"/>
</dbReference>
<dbReference type="InterPro" id="IPR008927">
    <property type="entry name" value="6-PGluconate_DH-like_C_sf"/>
</dbReference>
<dbReference type="AlphaFoldDB" id="A0A2X2YGH1"/>
<feature type="domain" description="UDP-glucose/GDP-mannose dehydrogenase C-terminal" evidence="4">
    <location>
        <begin position="313"/>
        <end position="410"/>
    </location>
</feature>
<dbReference type="Gene3D" id="1.20.5.100">
    <property type="entry name" value="Cytochrome c1, transmembrane anchor, C-terminal"/>
    <property type="match status" value="1"/>
</dbReference>
<dbReference type="InterPro" id="IPR014026">
    <property type="entry name" value="UDP-Glc/GDP-Man_DH_dimer"/>
</dbReference>
<dbReference type="InterPro" id="IPR014027">
    <property type="entry name" value="UDP-Glc/GDP-Man_DH_C"/>
</dbReference>
<dbReference type="PIRSF" id="PIRSF000124">
    <property type="entry name" value="UDPglc_GDPman_dh"/>
    <property type="match status" value="1"/>
</dbReference>
<dbReference type="Pfam" id="PF00984">
    <property type="entry name" value="UDPG_MGDP_dh"/>
    <property type="match status" value="1"/>
</dbReference>
<protein>
    <submittedName>
        <fullName evidence="5">UDP-glucose 6-dehydrogenase ywqF</fullName>
        <ecNumber evidence="5">1.1.1.22</ecNumber>
    </submittedName>
</protein>
<evidence type="ECO:0000313" key="5">
    <source>
        <dbReference type="EMBL" id="SQB65468.1"/>
    </source>
</evidence>
<dbReference type="GeneID" id="55565190"/>
<organism evidence="5 6">
    <name type="scientific">Mobiluncus curtisii</name>
    <dbReference type="NCBI Taxonomy" id="2051"/>
    <lineage>
        <taxon>Bacteria</taxon>
        <taxon>Bacillati</taxon>
        <taxon>Actinomycetota</taxon>
        <taxon>Actinomycetes</taxon>
        <taxon>Actinomycetales</taxon>
        <taxon>Actinomycetaceae</taxon>
        <taxon>Mobiluncus</taxon>
    </lineage>
</organism>
<dbReference type="InterPro" id="IPR001732">
    <property type="entry name" value="UDP-Glc/GDP-Man_DH_N"/>
</dbReference>
<dbReference type="GO" id="GO:0051287">
    <property type="term" value="F:NAD binding"/>
    <property type="evidence" value="ECO:0007669"/>
    <property type="project" value="InterPro"/>
</dbReference>
<dbReference type="PIRSF" id="PIRSF500136">
    <property type="entry name" value="UDP_ManNAc_DH"/>
    <property type="match status" value="1"/>
</dbReference>
<dbReference type="SMART" id="SM00984">
    <property type="entry name" value="UDPG_MGDP_dh_C"/>
    <property type="match status" value="1"/>
</dbReference>
<sequence length="410" mass="43626">MVAKTVQVVGLGYIGLPTAVALAGAGITIKGMDVNPTHVDSVNAGKVPFLEPGLDEALQKVHAQGLISASTHASAAEAYIVSVPTPFKGNHEADLTYVMAAADEISPYVSKGVLVILESTSPPGTTEAMADRITANRPELRGQLLFAHAPERVLPGRIMVEIFDNNRIVGGLTPEAGDAARELYATFCRGQIRVTDAKTAEMSKLAENSFRDVNIAYANELAKICERLGIDVWELIELANLHPRVNILRPGPGVGGHCIAVDPWFIVDAAPELARLIRTAREVNDSRPDDVITQVRSTLATLRGKTDEPVKIAALGLAFKPDVDDLRTSPAITVAAKLAELPGVTVLVAEPNVSTLPTALSDKPNLKLVDLNQALREADLVVGLVAHKQFKALDPAAVAQPVIDTCGIWR</sequence>
<dbReference type="Pfam" id="PF03720">
    <property type="entry name" value="UDPG_MGDP_dh_C"/>
    <property type="match status" value="1"/>
</dbReference>
<dbReference type="NCBIfam" id="TIGR03026">
    <property type="entry name" value="NDP-sugDHase"/>
    <property type="match status" value="1"/>
</dbReference>
<accession>A0A2X2YGH1</accession>
<dbReference type="GO" id="GO:0000271">
    <property type="term" value="P:polysaccharide biosynthetic process"/>
    <property type="evidence" value="ECO:0007669"/>
    <property type="project" value="InterPro"/>
</dbReference>
<name>A0A2X2YGH1_9ACTO</name>
<dbReference type="SUPFAM" id="SSF48179">
    <property type="entry name" value="6-phosphogluconate dehydrogenase C-terminal domain-like"/>
    <property type="match status" value="1"/>
</dbReference>
<evidence type="ECO:0000313" key="6">
    <source>
        <dbReference type="Proteomes" id="UP000250245"/>
    </source>
</evidence>
<dbReference type="InterPro" id="IPR017476">
    <property type="entry name" value="UDP-Glc/GDP-Man"/>
</dbReference>
<evidence type="ECO:0000256" key="2">
    <source>
        <dbReference type="ARBA" id="ARBA00023027"/>
    </source>
</evidence>
<dbReference type="NCBIfam" id="NF008286">
    <property type="entry name" value="PRK11064.1"/>
    <property type="match status" value="1"/>
</dbReference>
<dbReference type="OMA" id="ICIKGIT"/>